<dbReference type="InterPro" id="IPR012341">
    <property type="entry name" value="6hp_glycosidase-like_sf"/>
</dbReference>
<evidence type="ECO:0000256" key="3">
    <source>
        <dbReference type="SAM" id="MobiDB-lite"/>
    </source>
</evidence>
<dbReference type="Gene3D" id="1.50.10.10">
    <property type="match status" value="1"/>
</dbReference>
<dbReference type="RefSeq" id="WP_061083279.1">
    <property type="nucleotide sequence ID" value="NZ_JAAXPG010000017.1"/>
</dbReference>
<comment type="similarity">
    <text evidence="1">Belongs to the N-acylglucosamine 2-epimerase family.</text>
</comment>
<proteinExistence type="inferred from homology"/>
<protein>
    <submittedName>
        <fullName evidence="4">AGE family epimerase/isomerase</fullName>
    </submittedName>
</protein>
<keyword evidence="2 4" id="KW-0413">Isomerase</keyword>
<dbReference type="SUPFAM" id="SSF48208">
    <property type="entry name" value="Six-hairpin glycosidases"/>
    <property type="match status" value="1"/>
</dbReference>
<evidence type="ECO:0000313" key="5">
    <source>
        <dbReference type="Proteomes" id="UP000553209"/>
    </source>
</evidence>
<dbReference type="Proteomes" id="UP000553209">
    <property type="component" value="Unassembled WGS sequence"/>
</dbReference>
<dbReference type="GO" id="GO:0016853">
    <property type="term" value="F:isomerase activity"/>
    <property type="evidence" value="ECO:0007669"/>
    <property type="project" value="UniProtKB-KW"/>
</dbReference>
<evidence type="ECO:0000256" key="1">
    <source>
        <dbReference type="ARBA" id="ARBA00008558"/>
    </source>
</evidence>
<comment type="caution">
    <text evidence="4">The sequence shown here is derived from an EMBL/GenBank/DDBJ whole genome shotgun (WGS) entry which is preliminary data.</text>
</comment>
<gene>
    <name evidence="4" type="ORF">HGB44_18625</name>
</gene>
<keyword evidence="5" id="KW-1185">Reference proteome</keyword>
<dbReference type="EMBL" id="JAAXPG010000017">
    <property type="protein sequence ID" value="NKY99662.1"/>
    <property type="molecule type" value="Genomic_DNA"/>
</dbReference>
<accession>A0A7X6MF51</accession>
<dbReference type="Pfam" id="PF07221">
    <property type="entry name" value="GlcNAc_2-epim"/>
    <property type="match status" value="1"/>
</dbReference>
<organism evidence="4 5">
    <name type="scientific">Nocardiopsis alborubida</name>
    <dbReference type="NCBI Taxonomy" id="146802"/>
    <lineage>
        <taxon>Bacteria</taxon>
        <taxon>Bacillati</taxon>
        <taxon>Actinomycetota</taxon>
        <taxon>Actinomycetes</taxon>
        <taxon>Streptosporangiales</taxon>
        <taxon>Nocardiopsidaceae</taxon>
        <taxon>Nocardiopsis</taxon>
    </lineage>
</organism>
<dbReference type="InterPro" id="IPR008928">
    <property type="entry name" value="6-hairpin_glycosidase_sf"/>
</dbReference>
<feature type="region of interest" description="Disordered" evidence="3">
    <location>
        <begin position="95"/>
        <end position="118"/>
    </location>
</feature>
<name>A0A7X6MF51_9ACTN</name>
<dbReference type="GO" id="GO:0005975">
    <property type="term" value="P:carbohydrate metabolic process"/>
    <property type="evidence" value="ECO:0007669"/>
    <property type="project" value="InterPro"/>
</dbReference>
<dbReference type="InterPro" id="IPR010819">
    <property type="entry name" value="AGE/CE"/>
</dbReference>
<evidence type="ECO:0000256" key="2">
    <source>
        <dbReference type="ARBA" id="ARBA00023235"/>
    </source>
</evidence>
<sequence length="427" mass="47234">MTRSTRPAPGLPEWLREEERRLYGFAAGSAVSDGFGWLDADGRVERDRPAAAWITARMTHVFSLAHLRGEADAGRLADHGVAALATGPLRDAREGGWFDRVPDDAAGDSSRERSHELPRKSAYEHAFVVLAASSATLAGRPGARELLDEALRVIGERFWEEPAGALRESWDSGWTATEDYRGANSNMHAVEAFLAAADATGDVLWARRALSVAERLIHGVAAEHDWRLPEHFTSDWKPVPDYNRDQPDHPFRPFGSTTGHLLEWARLLVHLEVALSRAGDPVPAWLRTDAEALFDHAVRRGWAVDGADGFVYTLDWEDRPVVRERMHWVVAEAAMAAWALGEHTGGASYTDLYERWWAYADRYHVDHERGSWHHELDPDNRPAASVWPGKPDVYHAYQAALLPQVGLSASIAAALLPGADHNSGGNP</sequence>
<reference evidence="4 5" key="1">
    <citation type="submission" date="2020-04" db="EMBL/GenBank/DDBJ databases">
        <title>MicrobeNet Type strains.</title>
        <authorList>
            <person name="Nicholson A.C."/>
        </authorList>
    </citation>
    <scope>NUCLEOTIDE SEQUENCE [LARGE SCALE GENOMIC DNA]</scope>
    <source>
        <strain evidence="4 5">ATCC 23612</strain>
    </source>
</reference>
<dbReference type="PANTHER" id="PTHR15108">
    <property type="entry name" value="N-ACYLGLUCOSAMINE-2-EPIMERASE"/>
    <property type="match status" value="1"/>
</dbReference>
<evidence type="ECO:0000313" key="4">
    <source>
        <dbReference type="EMBL" id="NKY99662.1"/>
    </source>
</evidence>
<dbReference type="AlphaFoldDB" id="A0A7X6MF51"/>